<accession>A0A841FFC7</accession>
<feature type="domain" description="Serine aminopeptidase S33" evidence="1">
    <location>
        <begin position="33"/>
        <end position="167"/>
    </location>
</feature>
<dbReference type="InterPro" id="IPR029058">
    <property type="entry name" value="AB_hydrolase_fold"/>
</dbReference>
<name>A0A841FFC7_9ACTN</name>
<gene>
    <name evidence="2" type="ORF">HNR73_001553</name>
</gene>
<dbReference type="RefSeq" id="WP_239121968.1">
    <property type="nucleotide sequence ID" value="NZ_BONT01000013.1"/>
</dbReference>
<organism evidence="2 3">
    <name type="scientific">Phytomonospora endophytica</name>
    <dbReference type="NCBI Taxonomy" id="714109"/>
    <lineage>
        <taxon>Bacteria</taxon>
        <taxon>Bacillati</taxon>
        <taxon>Actinomycetota</taxon>
        <taxon>Actinomycetes</taxon>
        <taxon>Micromonosporales</taxon>
        <taxon>Micromonosporaceae</taxon>
        <taxon>Phytomonospora</taxon>
    </lineage>
</organism>
<dbReference type="Gene3D" id="3.40.50.1820">
    <property type="entry name" value="alpha/beta hydrolase"/>
    <property type="match status" value="1"/>
</dbReference>
<dbReference type="AlphaFoldDB" id="A0A841FFC7"/>
<keyword evidence="3" id="KW-1185">Reference proteome</keyword>
<dbReference type="Pfam" id="PF12146">
    <property type="entry name" value="Hydrolase_4"/>
    <property type="match status" value="1"/>
</dbReference>
<dbReference type="PANTHER" id="PTHR12277">
    <property type="entry name" value="ALPHA/BETA HYDROLASE DOMAIN-CONTAINING PROTEIN"/>
    <property type="match status" value="1"/>
</dbReference>
<comment type="caution">
    <text evidence="2">The sequence shown here is derived from an EMBL/GenBank/DDBJ whole genome shotgun (WGS) entry which is preliminary data.</text>
</comment>
<dbReference type="SUPFAM" id="SSF53474">
    <property type="entry name" value="alpha/beta-Hydrolases"/>
    <property type="match status" value="1"/>
</dbReference>
<dbReference type="EMBL" id="JACHGT010000003">
    <property type="protein sequence ID" value="MBB6033703.1"/>
    <property type="molecule type" value="Genomic_DNA"/>
</dbReference>
<evidence type="ECO:0000259" key="1">
    <source>
        <dbReference type="Pfam" id="PF12146"/>
    </source>
</evidence>
<dbReference type="Proteomes" id="UP000548476">
    <property type="component" value="Unassembled WGS sequence"/>
</dbReference>
<dbReference type="InterPro" id="IPR022742">
    <property type="entry name" value="Hydrolase_4"/>
</dbReference>
<proteinExistence type="predicted"/>
<reference evidence="2 3" key="1">
    <citation type="submission" date="2020-08" db="EMBL/GenBank/DDBJ databases">
        <title>Genomic Encyclopedia of Type Strains, Phase IV (KMG-IV): sequencing the most valuable type-strain genomes for metagenomic binning, comparative biology and taxonomic classification.</title>
        <authorList>
            <person name="Goeker M."/>
        </authorList>
    </citation>
    <scope>NUCLEOTIDE SEQUENCE [LARGE SCALE GENOMIC DNA]</scope>
    <source>
        <strain evidence="2 3">YIM 65646</strain>
    </source>
</reference>
<protein>
    <submittedName>
        <fullName evidence="2">Pimeloyl-ACP methyl ester carboxylesterase</fullName>
    </submittedName>
</protein>
<evidence type="ECO:0000313" key="3">
    <source>
        <dbReference type="Proteomes" id="UP000548476"/>
    </source>
</evidence>
<evidence type="ECO:0000313" key="2">
    <source>
        <dbReference type="EMBL" id="MBB6033703.1"/>
    </source>
</evidence>
<sequence length="254" mass="27954">MLSRRPAEGTFTLTTDDGIHLDAVHLHARHPSELVIVVAHGFTGTWRSARFGNIMEILRGYGAVLSFQFRGHGRSGGGSTLGDREVLDVDAAVAHARELGYRQVALLGFSMGSAVVVRHAGLYGDVSAVAAVSGPSRWYYKGTASMRWVHRAVEWPMGRLVSRSLLRTRIADGGWTEEPVPPWRAAAMISPIPFLIVHGDRDRYFPLRHAYELYHAAGEPKELWIEKGVGHAEAGMTPPIVHRIGRWLGEHAKG</sequence>